<feature type="transmembrane region" description="Helical" evidence="1">
    <location>
        <begin position="132"/>
        <end position="154"/>
    </location>
</feature>
<dbReference type="RefSeq" id="WP_330159855.1">
    <property type="nucleotide sequence ID" value="NZ_BAAAJA010000018.1"/>
</dbReference>
<feature type="transmembrane region" description="Helical" evidence="1">
    <location>
        <begin position="86"/>
        <end position="106"/>
    </location>
</feature>
<feature type="transmembrane region" description="Helical" evidence="1">
    <location>
        <begin position="62"/>
        <end position="79"/>
    </location>
</feature>
<feature type="transmembrane region" description="Helical" evidence="1">
    <location>
        <begin position="166"/>
        <end position="186"/>
    </location>
</feature>
<keyword evidence="1" id="KW-0812">Transmembrane</keyword>
<evidence type="ECO:0000313" key="2">
    <source>
        <dbReference type="EMBL" id="MEE2052859.1"/>
    </source>
</evidence>
<reference evidence="2 3" key="1">
    <citation type="submission" date="2023-07" db="EMBL/GenBank/DDBJ databases">
        <authorList>
            <person name="Girao M."/>
            <person name="Carvalho M.F."/>
        </authorList>
    </citation>
    <scope>NUCLEOTIDE SEQUENCE [LARGE SCALE GENOMIC DNA]</scope>
    <source>
        <strain evidence="2 3">66/93</strain>
    </source>
</reference>
<organism evidence="2 3">
    <name type="scientific">Nocardiopsis tropica</name>
    <dbReference type="NCBI Taxonomy" id="109330"/>
    <lineage>
        <taxon>Bacteria</taxon>
        <taxon>Bacillati</taxon>
        <taxon>Actinomycetota</taxon>
        <taxon>Actinomycetes</taxon>
        <taxon>Streptosporangiales</taxon>
        <taxon>Nocardiopsidaceae</taxon>
        <taxon>Nocardiopsis</taxon>
    </lineage>
</organism>
<dbReference type="Proteomes" id="UP001348641">
    <property type="component" value="Unassembled WGS sequence"/>
</dbReference>
<evidence type="ECO:0000256" key="1">
    <source>
        <dbReference type="SAM" id="Phobius"/>
    </source>
</evidence>
<evidence type="ECO:0000313" key="3">
    <source>
        <dbReference type="Proteomes" id="UP001348641"/>
    </source>
</evidence>
<name>A0ABU7KV39_9ACTN</name>
<gene>
    <name evidence="2" type="ORF">Q8A49_20350</name>
</gene>
<proteinExistence type="predicted"/>
<keyword evidence="1" id="KW-0472">Membrane</keyword>
<keyword evidence="1" id="KW-1133">Transmembrane helix</keyword>
<protein>
    <submittedName>
        <fullName evidence="2">DUF998 domain-containing protein</fullName>
    </submittedName>
</protein>
<accession>A0ABU7KV39</accession>
<sequence>MPNSGQLHWDSRDGRVAAVAAAVAYSLWTLEVVLPGGGTAAQGALADPDAAFGRFLDSAHRVAAILVVVAAALGLALGARETVPWLTVSWWSMAVFGAASLVAAVLPGRCVVATDAACAAESLAEGAGGTTAAQGAFALVAILAALVGVATLAVDRYRAGDRAWPLVAVVAVLQAVAAVAVLVLAARVYAAAAGDGPGAAPGLLERAHLVTVALWLLSAGLLRGPWRRTGPARPADLSP</sequence>
<dbReference type="EMBL" id="JAUUCC010000055">
    <property type="protein sequence ID" value="MEE2052859.1"/>
    <property type="molecule type" value="Genomic_DNA"/>
</dbReference>
<feature type="transmembrane region" description="Helical" evidence="1">
    <location>
        <begin position="206"/>
        <end position="224"/>
    </location>
</feature>
<comment type="caution">
    <text evidence="2">The sequence shown here is derived from an EMBL/GenBank/DDBJ whole genome shotgun (WGS) entry which is preliminary data.</text>
</comment>